<protein>
    <submittedName>
        <fullName evidence="5">Glycine/sarcosine N-methyltransferase</fullName>
        <ecNumber evidence="5">2.1.1.156</ecNumber>
    </submittedName>
</protein>
<feature type="domain" description="Methyltransferase" evidence="4">
    <location>
        <begin position="42"/>
        <end position="139"/>
    </location>
</feature>
<dbReference type="Pfam" id="PF13649">
    <property type="entry name" value="Methyltransf_25"/>
    <property type="match status" value="1"/>
</dbReference>
<dbReference type="GO" id="GO:0005829">
    <property type="term" value="C:cytosol"/>
    <property type="evidence" value="ECO:0007669"/>
    <property type="project" value="TreeGrafter"/>
</dbReference>
<dbReference type="GO" id="GO:1901052">
    <property type="term" value="P:sarcosine metabolic process"/>
    <property type="evidence" value="ECO:0007669"/>
    <property type="project" value="TreeGrafter"/>
</dbReference>
<organism evidence="5">
    <name type="scientific">Anaerostipes caccae</name>
    <dbReference type="NCBI Taxonomy" id="105841"/>
    <lineage>
        <taxon>Bacteria</taxon>
        <taxon>Bacillati</taxon>
        <taxon>Bacillota</taxon>
        <taxon>Clostridia</taxon>
        <taxon>Lachnospirales</taxon>
        <taxon>Lachnospiraceae</taxon>
        <taxon>Anaerostipes</taxon>
    </lineage>
</organism>
<proteinExistence type="predicted"/>
<keyword evidence="2 5" id="KW-0808">Transferase</keyword>
<dbReference type="InterPro" id="IPR029063">
    <property type="entry name" value="SAM-dependent_MTases_sf"/>
</dbReference>
<name>A0A6N2W766_9FIRM</name>
<reference evidence="5" key="1">
    <citation type="submission" date="2019-11" db="EMBL/GenBank/DDBJ databases">
        <authorList>
            <person name="Feng L."/>
        </authorList>
    </citation>
    <scope>NUCLEOTIDE SEQUENCE</scope>
    <source>
        <strain evidence="5">AcaccaeLFYP115</strain>
    </source>
</reference>
<dbReference type="InterPro" id="IPR041698">
    <property type="entry name" value="Methyltransf_25"/>
</dbReference>
<evidence type="ECO:0000256" key="2">
    <source>
        <dbReference type="ARBA" id="ARBA00022679"/>
    </source>
</evidence>
<dbReference type="SUPFAM" id="SSF53335">
    <property type="entry name" value="S-adenosyl-L-methionine-dependent methyltransferases"/>
    <property type="match status" value="1"/>
</dbReference>
<dbReference type="GO" id="GO:0032259">
    <property type="term" value="P:methylation"/>
    <property type="evidence" value="ECO:0007669"/>
    <property type="project" value="UniProtKB-KW"/>
</dbReference>
<dbReference type="Gene3D" id="2.20.25.110">
    <property type="entry name" value="S-adenosyl-L-methionine-dependent methyltransferases"/>
    <property type="match status" value="1"/>
</dbReference>
<accession>A0A6N2W766</accession>
<dbReference type="GO" id="GO:0006730">
    <property type="term" value="P:one-carbon metabolic process"/>
    <property type="evidence" value="ECO:0007669"/>
    <property type="project" value="TreeGrafter"/>
</dbReference>
<sequence length="245" mass="28276">MLKDVYEKFANDYDEFGSIEDYLGSEKTFFKVLFAENNVQTVLDCACGTGQHLLMLDELGLSVCGSDYSAAMLKAAAVNLEKYGKKIPLQQCDFRQLQEAYTEKFDAVVCLTTSLPHMHTDEDLLRALKSMRDRLNTKGLLVLTQGTTHYTLSLPPIEVVVNRNDFSRIFVKENDSQFQTVHVLDLFHSQERNEQNQYDIKYKIILDDDYRRLLEEAGFHNIQIYGDYDKSPYDKQSRRLIVVAQ</sequence>
<dbReference type="RefSeq" id="WP_006566020.1">
    <property type="nucleotide sequence ID" value="NZ_BAABZP010000001.1"/>
</dbReference>
<dbReference type="GO" id="GO:0016594">
    <property type="term" value="F:glycine binding"/>
    <property type="evidence" value="ECO:0007669"/>
    <property type="project" value="TreeGrafter"/>
</dbReference>
<dbReference type="GO" id="GO:0051289">
    <property type="term" value="P:protein homotetramerization"/>
    <property type="evidence" value="ECO:0007669"/>
    <property type="project" value="TreeGrafter"/>
</dbReference>
<keyword evidence="3" id="KW-0949">S-adenosyl-L-methionine</keyword>
<evidence type="ECO:0000256" key="3">
    <source>
        <dbReference type="ARBA" id="ARBA00022691"/>
    </source>
</evidence>
<dbReference type="GO" id="GO:0017174">
    <property type="term" value="F:glycine N-methyltransferase activity"/>
    <property type="evidence" value="ECO:0007669"/>
    <property type="project" value="InterPro"/>
</dbReference>
<dbReference type="PANTHER" id="PTHR16458">
    <property type="entry name" value="GLYCINE N-METHYLTRANSFERASE"/>
    <property type="match status" value="1"/>
</dbReference>
<dbReference type="GO" id="GO:1904047">
    <property type="term" value="F:S-adenosyl-L-methionine binding"/>
    <property type="evidence" value="ECO:0007669"/>
    <property type="project" value="TreeGrafter"/>
</dbReference>
<evidence type="ECO:0000313" key="5">
    <source>
        <dbReference type="EMBL" id="VYT36761.1"/>
    </source>
</evidence>
<gene>
    <name evidence="5" type="ORF">ACLFYP115_03033</name>
</gene>
<dbReference type="InterPro" id="IPR014369">
    <property type="entry name" value="Gly/Sar_N_MeTrfase"/>
</dbReference>
<dbReference type="EMBL" id="CACRSQ010000007">
    <property type="protein sequence ID" value="VYT36761.1"/>
    <property type="molecule type" value="Genomic_DNA"/>
</dbReference>
<evidence type="ECO:0000259" key="4">
    <source>
        <dbReference type="Pfam" id="PF13649"/>
    </source>
</evidence>
<dbReference type="CDD" id="cd02440">
    <property type="entry name" value="AdoMet_MTases"/>
    <property type="match status" value="1"/>
</dbReference>
<keyword evidence="1 5" id="KW-0489">Methyltransferase</keyword>
<dbReference type="AlphaFoldDB" id="A0A6N2W766"/>
<dbReference type="GO" id="GO:0006111">
    <property type="term" value="P:regulation of gluconeogenesis"/>
    <property type="evidence" value="ECO:0007669"/>
    <property type="project" value="TreeGrafter"/>
</dbReference>
<dbReference type="PANTHER" id="PTHR16458:SF2">
    <property type="entry name" value="GLYCINE N-METHYLTRANSFERASE"/>
    <property type="match status" value="1"/>
</dbReference>
<evidence type="ECO:0000256" key="1">
    <source>
        <dbReference type="ARBA" id="ARBA00022603"/>
    </source>
</evidence>
<dbReference type="GO" id="GO:0046498">
    <property type="term" value="P:S-adenosylhomocysteine metabolic process"/>
    <property type="evidence" value="ECO:0007669"/>
    <property type="project" value="TreeGrafter"/>
</dbReference>
<dbReference type="EC" id="2.1.1.156" evidence="5"/>
<dbReference type="GO" id="GO:0042802">
    <property type="term" value="F:identical protein binding"/>
    <property type="evidence" value="ECO:0007669"/>
    <property type="project" value="TreeGrafter"/>
</dbReference>
<dbReference type="Gene3D" id="3.40.50.150">
    <property type="entry name" value="Vaccinia Virus protein VP39"/>
    <property type="match status" value="1"/>
</dbReference>
<dbReference type="GO" id="GO:0046500">
    <property type="term" value="P:S-adenosylmethionine metabolic process"/>
    <property type="evidence" value="ECO:0007669"/>
    <property type="project" value="TreeGrafter"/>
</dbReference>